<comment type="caution">
    <text evidence="1">The sequence shown here is derived from an EMBL/GenBank/DDBJ whole genome shotgun (WGS) entry which is preliminary data.</text>
</comment>
<reference evidence="2" key="1">
    <citation type="journal article" date="2023" name="Nat. Plants">
        <title>Single-cell RNA sequencing provides a high-resolution roadmap for understanding the multicellular compartmentation of specialized metabolism.</title>
        <authorList>
            <person name="Sun S."/>
            <person name="Shen X."/>
            <person name="Li Y."/>
            <person name="Li Y."/>
            <person name="Wang S."/>
            <person name="Li R."/>
            <person name="Zhang H."/>
            <person name="Shen G."/>
            <person name="Guo B."/>
            <person name="Wei J."/>
            <person name="Xu J."/>
            <person name="St-Pierre B."/>
            <person name="Chen S."/>
            <person name="Sun C."/>
        </authorList>
    </citation>
    <scope>NUCLEOTIDE SEQUENCE [LARGE SCALE GENOMIC DNA]</scope>
</reference>
<proteinExistence type="predicted"/>
<keyword evidence="2" id="KW-1185">Reference proteome</keyword>
<gene>
    <name evidence="1" type="ORF">M9H77_30217</name>
</gene>
<accession>A0ACB9ZYH2</accession>
<evidence type="ECO:0000313" key="1">
    <source>
        <dbReference type="EMBL" id="KAI5653030.1"/>
    </source>
</evidence>
<dbReference type="EMBL" id="CM044707">
    <property type="protein sequence ID" value="KAI5653030.1"/>
    <property type="molecule type" value="Genomic_DNA"/>
</dbReference>
<protein>
    <submittedName>
        <fullName evidence="1">Uncharacterized protein</fullName>
    </submittedName>
</protein>
<evidence type="ECO:0000313" key="2">
    <source>
        <dbReference type="Proteomes" id="UP001060085"/>
    </source>
</evidence>
<dbReference type="Proteomes" id="UP001060085">
    <property type="component" value="Linkage Group LG07"/>
</dbReference>
<organism evidence="1 2">
    <name type="scientific">Catharanthus roseus</name>
    <name type="common">Madagascar periwinkle</name>
    <name type="synonym">Vinca rosea</name>
    <dbReference type="NCBI Taxonomy" id="4058"/>
    <lineage>
        <taxon>Eukaryota</taxon>
        <taxon>Viridiplantae</taxon>
        <taxon>Streptophyta</taxon>
        <taxon>Embryophyta</taxon>
        <taxon>Tracheophyta</taxon>
        <taxon>Spermatophyta</taxon>
        <taxon>Magnoliopsida</taxon>
        <taxon>eudicotyledons</taxon>
        <taxon>Gunneridae</taxon>
        <taxon>Pentapetalae</taxon>
        <taxon>asterids</taxon>
        <taxon>lamiids</taxon>
        <taxon>Gentianales</taxon>
        <taxon>Apocynaceae</taxon>
        <taxon>Rauvolfioideae</taxon>
        <taxon>Vinceae</taxon>
        <taxon>Catharanthinae</taxon>
        <taxon>Catharanthus</taxon>
    </lineage>
</organism>
<name>A0ACB9ZYH2_CATRO</name>
<sequence length="104" mass="11313">MDRFEGRVLVGTGLRIYELKAALANCKQDEDSIHAGHDVTSSFQLVGYPEWWSRSSPQPTTGRGTLPMSNSRGWRGGRGGRSAQGGRQLKARARATEGGRPLEA</sequence>